<keyword evidence="6" id="KW-0408">Iron</keyword>
<name>A0A6A5YL95_9PLEO</name>
<evidence type="ECO:0000256" key="2">
    <source>
        <dbReference type="ARBA" id="ARBA00010617"/>
    </source>
</evidence>
<evidence type="ECO:0000256" key="7">
    <source>
        <dbReference type="ARBA" id="ARBA00023033"/>
    </source>
</evidence>
<keyword evidence="7" id="KW-0503">Monooxygenase</keyword>
<dbReference type="OrthoDB" id="1470350at2759"/>
<dbReference type="GO" id="GO:0016705">
    <property type="term" value="F:oxidoreductase activity, acting on paired donors, with incorporation or reduction of molecular oxygen"/>
    <property type="evidence" value="ECO:0007669"/>
    <property type="project" value="InterPro"/>
</dbReference>
<gene>
    <name evidence="8" type="ORF">BDV96DRAFT_309306</name>
</gene>
<keyword evidence="4" id="KW-0479">Metal-binding</keyword>
<keyword evidence="5" id="KW-0560">Oxidoreductase</keyword>
<comment type="similarity">
    <text evidence="2">Belongs to the cytochrome P450 family.</text>
</comment>
<reference evidence="8" key="1">
    <citation type="journal article" date="2020" name="Stud. Mycol.">
        <title>101 Dothideomycetes genomes: a test case for predicting lifestyles and emergence of pathogens.</title>
        <authorList>
            <person name="Haridas S."/>
            <person name="Albert R."/>
            <person name="Binder M."/>
            <person name="Bloem J."/>
            <person name="Labutti K."/>
            <person name="Salamov A."/>
            <person name="Andreopoulos B."/>
            <person name="Baker S."/>
            <person name="Barry K."/>
            <person name="Bills G."/>
            <person name="Bluhm B."/>
            <person name="Cannon C."/>
            <person name="Castanera R."/>
            <person name="Culley D."/>
            <person name="Daum C."/>
            <person name="Ezra D."/>
            <person name="Gonzalez J."/>
            <person name="Henrissat B."/>
            <person name="Kuo A."/>
            <person name="Liang C."/>
            <person name="Lipzen A."/>
            <person name="Lutzoni F."/>
            <person name="Magnuson J."/>
            <person name="Mondo S."/>
            <person name="Nolan M."/>
            <person name="Ohm R."/>
            <person name="Pangilinan J."/>
            <person name="Park H.-J."/>
            <person name="Ramirez L."/>
            <person name="Alfaro M."/>
            <person name="Sun H."/>
            <person name="Tritt A."/>
            <person name="Yoshinaga Y."/>
            <person name="Zwiers L.-H."/>
            <person name="Turgeon B."/>
            <person name="Goodwin S."/>
            <person name="Spatafora J."/>
            <person name="Crous P."/>
            <person name="Grigoriev I."/>
        </authorList>
    </citation>
    <scope>NUCLEOTIDE SEQUENCE</scope>
    <source>
        <strain evidence="8">CBS 627.86</strain>
    </source>
</reference>
<dbReference type="GO" id="GO:0004497">
    <property type="term" value="F:monooxygenase activity"/>
    <property type="evidence" value="ECO:0007669"/>
    <property type="project" value="UniProtKB-KW"/>
</dbReference>
<dbReference type="Pfam" id="PF00067">
    <property type="entry name" value="p450"/>
    <property type="match status" value="1"/>
</dbReference>
<dbReference type="PANTHER" id="PTHR24287:SF1">
    <property type="entry name" value="P450, PUTATIVE (EUROFUNG)-RELATED"/>
    <property type="match status" value="1"/>
</dbReference>
<dbReference type="InterPro" id="IPR036396">
    <property type="entry name" value="Cyt_P450_sf"/>
</dbReference>
<comment type="cofactor">
    <cofactor evidence="1">
        <name>heme</name>
        <dbReference type="ChEBI" id="CHEBI:30413"/>
    </cofactor>
</comment>
<dbReference type="SUPFAM" id="SSF48264">
    <property type="entry name" value="Cytochrome P450"/>
    <property type="match status" value="1"/>
</dbReference>
<dbReference type="GO" id="GO:0005506">
    <property type="term" value="F:iron ion binding"/>
    <property type="evidence" value="ECO:0007669"/>
    <property type="project" value="InterPro"/>
</dbReference>
<evidence type="ECO:0000313" key="9">
    <source>
        <dbReference type="Proteomes" id="UP000799770"/>
    </source>
</evidence>
<evidence type="ECO:0000313" key="8">
    <source>
        <dbReference type="EMBL" id="KAF2107097.1"/>
    </source>
</evidence>
<sequence length="322" mass="36735">MFRALRRPRLRKHSIRLLCTITRKRHLEERRSILGALAPIFHRPNPLPAFDVLEKHVQILLNAIRATARTSSDAHRDIDLRPPLREFSLSAAAETLLGVSFQSNDTDESRISQDFEDFTNAFRNAIKYTSRREKLKAFYWLLNSKTYRHPCNTAHAALGRIMASLPRPSYKSKRFANSTTTPYQDIAWNLRGDDTVADQILNLLFASRDTTSSLTNWVFYLVAREPEAFGEAWAQIVSILGADASTIPTDEQLSKLTVLDHILYESRSSFAWAFRVLYWLGAILFGAQPSRNSLPFPNTLASCSVGLMNIYEYLGRCKSYKT</sequence>
<dbReference type="PANTHER" id="PTHR24287">
    <property type="entry name" value="P450, PUTATIVE (EUROFUNG)-RELATED"/>
    <property type="match status" value="1"/>
</dbReference>
<dbReference type="InterPro" id="IPR047146">
    <property type="entry name" value="Cyt_P450_E_CYP52_fungi"/>
</dbReference>
<evidence type="ECO:0000256" key="5">
    <source>
        <dbReference type="ARBA" id="ARBA00023002"/>
    </source>
</evidence>
<evidence type="ECO:0000256" key="4">
    <source>
        <dbReference type="ARBA" id="ARBA00022723"/>
    </source>
</evidence>
<keyword evidence="3" id="KW-0349">Heme</keyword>
<dbReference type="Gene3D" id="1.10.630.10">
    <property type="entry name" value="Cytochrome P450"/>
    <property type="match status" value="1"/>
</dbReference>
<evidence type="ECO:0000256" key="6">
    <source>
        <dbReference type="ARBA" id="ARBA00023004"/>
    </source>
</evidence>
<keyword evidence="9" id="KW-1185">Reference proteome</keyword>
<protein>
    <submittedName>
        <fullName evidence="8">Cytochrome P450</fullName>
    </submittedName>
</protein>
<dbReference type="GO" id="GO:0020037">
    <property type="term" value="F:heme binding"/>
    <property type="evidence" value="ECO:0007669"/>
    <property type="project" value="InterPro"/>
</dbReference>
<evidence type="ECO:0000256" key="3">
    <source>
        <dbReference type="ARBA" id="ARBA00022617"/>
    </source>
</evidence>
<evidence type="ECO:0000256" key="1">
    <source>
        <dbReference type="ARBA" id="ARBA00001971"/>
    </source>
</evidence>
<dbReference type="InterPro" id="IPR001128">
    <property type="entry name" value="Cyt_P450"/>
</dbReference>
<dbReference type="AlphaFoldDB" id="A0A6A5YL95"/>
<organism evidence="8 9">
    <name type="scientific">Lophiotrema nucula</name>
    <dbReference type="NCBI Taxonomy" id="690887"/>
    <lineage>
        <taxon>Eukaryota</taxon>
        <taxon>Fungi</taxon>
        <taxon>Dikarya</taxon>
        <taxon>Ascomycota</taxon>
        <taxon>Pezizomycotina</taxon>
        <taxon>Dothideomycetes</taxon>
        <taxon>Pleosporomycetidae</taxon>
        <taxon>Pleosporales</taxon>
        <taxon>Lophiotremataceae</taxon>
        <taxon>Lophiotrema</taxon>
    </lineage>
</organism>
<dbReference type="Proteomes" id="UP000799770">
    <property type="component" value="Unassembled WGS sequence"/>
</dbReference>
<dbReference type="EMBL" id="ML977357">
    <property type="protein sequence ID" value="KAF2107097.1"/>
    <property type="molecule type" value="Genomic_DNA"/>
</dbReference>
<proteinExistence type="inferred from homology"/>
<accession>A0A6A5YL95</accession>